<evidence type="ECO:0000256" key="3">
    <source>
        <dbReference type="ARBA" id="ARBA00022679"/>
    </source>
</evidence>
<dbReference type="SMART" id="SM00387">
    <property type="entry name" value="HATPase_c"/>
    <property type="match status" value="1"/>
</dbReference>
<keyword evidence="3" id="KW-0808">Transferase</keyword>
<evidence type="ECO:0000256" key="1">
    <source>
        <dbReference type="ARBA" id="ARBA00000085"/>
    </source>
</evidence>
<organism evidence="8 9">
    <name type="scientific">Cafeteria roenbergensis</name>
    <name type="common">Marine flagellate</name>
    <dbReference type="NCBI Taxonomy" id="33653"/>
    <lineage>
        <taxon>Eukaryota</taxon>
        <taxon>Sar</taxon>
        <taxon>Stramenopiles</taxon>
        <taxon>Bigyra</taxon>
        <taxon>Opalozoa</taxon>
        <taxon>Bicosoecida</taxon>
        <taxon>Cafeteriaceae</taxon>
        <taxon>Cafeteria</taxon>
    </lineage>
</organism>
<proteinExistence type="predicted"/>
<accession>A0A5A8D3W5</accession>
<comment type="catalytic activity">
    <reaction evidence="1">
        <text>ATP + protein L-histidine = ADP + protein N-phospho-L-histidine.</text>
        <dbReference type="EC" id="2.7.13.3"/>
    </reaction>
</comment>
<keyword evidence="6" id="KW-0067">ATP-binding</keyword>
<dbReference type="AlphaFoldDB" id="A0A5A8D3W5"/>
<dbReference type="EC" id="2.7.13.3" evidence="2"/>
<dbReference type="Proteomes" id="UP000325113">
    <property type="component" value="Unassembled WGS sequence"/>
</dbReference>
<dbReference type="PANTHER" id="PTHR44936:SF10">
    <property type="entry name" value="SENSOR PROTEIN RSTB"/>
    <property type="match status" value="1"/>
</dbReference>
<protein>
    <recommendedName>
        <fullName evidence="2">histidine kinase</fullName>
        <ecNumber evidence="2">2.7.13.3</ecNumber>
    </recommendedName>
</protein>
<evidence type="ECO:0000256" key="5">
    <source>
        <dbReference type="ARBA" id="ARBA00022777"/>
    </source>
</evidence>
<dbReference type="PRINTS" id="PR00344">
    <property type="entry name" value="BCTRLSENSOR"/>
</dbReference>
<evidence type="ECO:0000313" key="8">
    <source>
        <dbReference type="EMBL" id="KAA0160163.1"/>
    </source>
</evidence>
<dbReference type="InterPro" id="IPR036890">
    <property type="entry name" value="HATPase_C_sf"/>
</dbReference>
<reference evidence="8 9" key="1">
    <citation type="submission" date="2019-07" db="EMBL/GenBank/DDBJ databases">
        <title>Genomes of Cafeteria roenbergensis.</title>
        <authorList>
            <person name="Fischer M.G."/>
            <person name="Hackl T."/>
            <person name="Roman M."/>
        </authorList>
    </citation>
    <scope>NUCLEOTIDE SEQUENCE [LARGE SCALE GENOMIC DNA]</scope>
    <source>
        <strain evidence="8 9">Cflag</strain>
    </source>
</reference>
<dbReference type="Gene3D" id="3.30.565.10">
    <property type="entry name" value="Histidine kinase-like ATPase, C-terminal domain"/>
    <property type="match status" value="1"/>
</dbReference>
<keyword evidence="4" id="KW-0547">Nucleotide-binding</keyword>
<sequence length="267" mass="27613">MRCKGCSLPGPSTAWHSTVSGPSRVRCRAVHPLPWLVPASGIVGAGHLEVLADHDRLLAVCRNAVSFAFSQEPSARTRAERPSSCPACGEVQVAAWVELQYLQPTRTAVPRAGSSASTACSTPRAARVAPAAAGPLRAVSAETQELDVTEASDNPDEGTKAWTHSRFPAAPGLDVPLGASVGATLVVAVADDGPGLDPETVASGRVFDPFSARRGTSTAPPTDLGMAVVKSVVAAMGGHVTVSSRLGVGTVVHARIPVRVRRKPRED</sequence>
<dbReference type="GO" id="GO:0005524">
    <property type="term" value="F:ATP binding"/>
    <property type="evidence" value="ECO:0007669"/>
    <property type="project" value="UniProtKB-KW"/>
</dbReference>
<evidence type="ECO:0000256" key="4">
    <source>
        <dbReference type="ARBA" id="ARBA00022741"/>
    </source>
</evidence>
<dbReference type="Pfam" id="PF02518">
    <property type="entry name" value="HATPase_c"/>
    <property type="match status" value="1"/>
</dbReference>
<dbReference type="InterPro" id="IPR050980">
    <property type="entry name" value="2C_sensor_his_kinase"/>
</dbReference>
<dbReference type="EMBL" id="VLTM01000047">
    <property type="protein sequence ID" value="KAA0160163.1"/>
    <property type="molecule type" value="Genomic_DNA"/>
</dbReference>
<gene>
    <name evidence="8" type="ORF">FNF31_04473</name>
</gene>
<evidence type="ECO:0000256" key="2">
    <source>
        <dbReference type="ARBA" id="ARBA00012438"/>
    </source>
</evidence>
<dbReference type="PANTHER" id="PTHR44936">
    <property type="entry name" value="SENSOR PROTEIN CREC"/>
    <property type="match status" value="1"/>
</dbReference>
<evidence type="ECO:0000259" key="7">
    <source>
        <dbReference type="SMART" id="SM00387"/>
    </source>
</evidence>
<name>A0A5A8D3W5_CAFRO</name>
<dbReference type="InterPro" id="IPR003594">
    <property type="entry name" value="HATPase_dom"/>
</dbReference>
<dbReference type="InterPro" id="IPR004358">
    <property type="entry name" value="Sig_transdc_His_kin-like_C"/>
</dbReference>
<feature type="domain" description="Histidine kinase/HSP90-like ATPase" evidence="7">
    <location>
        <begin position="52"/>
        <end position="260"/>
    </location>
</feature>
<keyword evidence="5" id="KW-0418">Kinase</keyword>
<comment type="caution">
    <text evidence="8">The sequence shown here is derived from an EMBL/GenBank/DDBJ whole genome shotgun (WGS) entry which is preliminary data.</text>
</comment>
<evidence type="ECO:0000313" key="9">
    <source>
        <dbReference type="Proteomes" id="UP000325113"/>
    </source>
</evidence>
<evidence type="ECO:0000256" key="6">
    <source>
        <dbReference type="ARBA" id="ARBA00022840"/>
    </source>
</evidence>
<dbReference type="GO" id="GO:0004673">
    <property type="term" value="F:protein histidine kinase activity"/>
    <property type="evidence" value="ECO:0007669"/>
    <property type="project" value="UniProtKB-EC"/>
</dbReference>
<dbReference type="SUPFAM" id="SSF55874">
    <property type="entry name" value="ATPase domain of HSP90 chaperone/DNA topoisomerase II/histidine kinase"/>
    <property type="match status" value="1"/>
</dbReference>